<evidence type="ECO:0000256" key="11">
    <source>
        <dbReference type="RuleBase" id="RU362081"/>
    </source>
</evidence>
<dbReference type="InterPro" id="IPR023214">
    <property type="entry name" value="HAD_sf"/>
</dbReference>
<comment type="caution">
    <text evidence="13">The sequence shown here is derived from an EMBL/GenBank/DDBJ whole genome shotgun (WGS) entry which is preliminary data.</text>
</comment>
<evidence type="ECO:0000256" key="10">
    <source>
        <dbReference type="ARBA" id="ARBA00023136"/>
    </source>
</evidence>
<dbReference type="Proteomes" id="UP001549055">
    <property type="component" value="Unassembled WGS sequence"/>
</dbReference>
<dbReference type="InterPro" id="IPR036412">
    <property type="entry name" value="HAD-like_sf"/>
</dbReference>
<feature type="domain" description="P-type ATPase A" evidence="12">
    <location>
        <begin position="116"/>
        <end position="217"/>
    </location>
</feature>
<dbReference type="CDD" id="cd07551">
    <property type="entry name" value="P-type_ATPase_HM_ZosA_PfeT-like"/>
    <property type="match status" value="1"/>
</dbReference>
<dbReference type="NCBIfam" id="TIGR01494">
    <property type="entry name" value="ATPase_P-type"/>
    <property type="match status" value="1"/>
</dbReference>
<evidence type="ECO:0000313" key="14">
    <source>
        <dbReference type="Proteomes" id="UP001549055"/>
    </source>
</evidence>
<dbReference type="InterPro" id="IPR023299">
    <property type="entry name" value="ATPase_P-typ_cyto_dom_N"/>
</dbReference>
<dbReference type="Gene3D" id="2.70.150.10">
    <property type="entry name" value="Calcium-transporting ATPase, cytoplasmic transduction domain A"/>
    <property type="match status" value="1"/>
</dbReference>
<keyword evidence="4 11" id="KW-0479">Metal-binding</keyword>
<dbReference type="EMBL" id="JBEPMK010000005">
    <property type="protein sequence ID" value="MET3644909.1"/>
    <property type="molecule type" value="Genomic_DNA"/>
</dbReference>
<evidence type="ECO:0000256" key="3">
    <source>
        <dbReference type="ARBA" id="ARBA00022692"/>
    </source>
</evidence>
<dbReference type="InterPro" id="IPR051949">
    <property type="entry name" value="Cation_Transport_ATPase"/>
</dbReference>
<dbReference type="Gene3D" id="3.40.1110.10">
    <property type="entry name" value="Calcium-transporting ATPase, cytoplasmic domain N"/>
    <property type="match status" value="1"/>
</dbReference>
<dbReference type="Pfam" id="PF00702">
    <property type="entry name" value="Hydrolase"/>
    <property type="match status" value="1"/>
</dbReference>
<name>A0ABV2JPL7_9STRE</name>
<evidence type="ECO:0000256" key="7">
    <source>
        <dbReference type="ARBA" id="ARBA00022842"/>
    </source>
</evidence>
<dbReference type="InterPro" id="IPR027256">
    <property type="entry name" value="P-typ_ATPase_IB"/>
</dbReference>
<dbReference type="PRINTS" id="PR00119">
    <property type="entry name" value="CATATPASE"/>
</dbReference>
<feature type="transmembrane region" description="Helical" evidence="11">
    <location>
        <begin position="62"/>
        <end position="81"/>
    </location>
</feature>
<keyword evidence="8" id="KW-1278">Translocase</keyword>
<keyword evidence="7" id="KW-0460">Magnesium</keyword>
<dbReference type="PRINTS" id="PR00941">
    <property type="entry name" value="CDATPASE"/>
</dbReference>
<gene>
    <name evidence="13" type="ORF">ABID27_001540</name>
</gene>
<keyword evidence="10 11" id="KW-0472">Membrane</keyword>
<comment type="subcellular location">
    <subcellularLocation>
        <location evidence="11">Cell membrane</location>
    </subcellularLocation>
    <subcellularLocation>
        <location evidence="1">Membrane</location>
        <topology evidence="1">Multi-pass membrane protein</topology>
    </subcellularLocation>
</comment>
<feature type="transmembrane region" description="Helical" evidence="11">
    <location>
        <begin position="267"/>
        <end position="291"/>
    </location>
</feature>
<dbReference type="SFLD" id="SFLDF00027">
    <property type="entry name" value="p-type_atpase"/>
    <property type="match status" value="1"/>
</dbReference>
<dbReference type="InterPro" id="IPR001757">
    <property type="entry name" value="P_typ_ATPase"/>
</dbReference>
<keyword evidence="9 11" id="KW-1133">Transmembrane helix</keyword>
<evidence type="ECO:0000256" key="9">
    <source>
        <dbReference type="ARBA" id="ARBA00022989"/>
    </source>
</evidence>
<organism evidence="13 14">
    <name type="scientific">Streptococcus gallinaceus</name>
    <dbReference type="NCBI Taxonomy" id="165758"/>
    <lineage>
        <taxon>Bacteria</taxon>
        <taxon>Bacillati</taxon>
        <taxon>Bacillota</taxon>
        <taxon>Bacilli</taxon>
        <taxon>Lactobacillales</taxon>
        <taxon>Streptococcaceae</taxon>
        <taxon>Streptococcus</taxon>
    </lineage>
</organism>
<comment type="similarity">
    <text evidence="2 11">Belongs to the cation transport ATPase (P-type) (TC 3.A.3) family. Type IB subfamily.</text>
</comment>
<dbReference type="InterPro" id="IPR059000">
    <property type="entry name" value="ATPase_P-type_domA"/>
</dbReference>
<feature type="transmembrane region" description="Helical" evidence="11">
    <location>
        <begin position="575"/>
        <end position="594"/>
    </location>
</feature>
<dbReference type="InterPro" id="IPR018303">
    <property type="entry name" value="ATPase_P-typ_P_site"/>
</dbReference>
<evidence type="ECO:0000259" key="12">
    <source>
        <dbReference type="Pfam" id="PF00122"/>
    </source>
</evidence>
<dbReference type="SUPFAM" id="SSF56784">
    <property type="entry name" value="HAD-like"/>
    <property type="match status" value="1"/>
</dbReference>
<dbReference type="NCBIfam" id="TIGR01525">
    <property type="entry name" value="ATPase-IB_hvy"/>
    <property type="match status" value="1"/>
</dbReference>
<evidence type="ECO:0000256" key="5">
    <source>
        <dbReference type="ARBA" id="ARBA00022741"/>
    </source>
</evidence>
<accession>A0ABV2JPL7</accession>
<dbReference type="PANTHER" id="PTHR43079">
    <property type="entry name" value="PROBABLE CADMIUM/ZINC-TRANSPORTING ATPASE HMA1"/>
    <property type="match status" value="1"/>
</dbReference>
<protein>
    <submittedName>
        <fullName evidence="13">Cd2+/Zn2+-exporting ATPase</fullName>
    </submittedName>
</protein>
<dbReference type="Gene3D" id="3.40.50.1000">
    <property type="entry name" value="HAD superfamily/HAD-like"/>
    <property type="match status" value="1"/>
</dbReference>
<reference evidence="13 14" key="1">
    <citation type="submission" date="2024-06" db="EMBL/GenBank/DDBJ databases">
        <title>Genomic Encyclopedia of Type Strains, Phase IV (KMG-IV): sequencing the most valuable type-strain genomes for metagenomic binning, comparative biology and taxonomic classification.</title>
        <authorList>
            <person name="Goeker M."/>
        </authorList>
    </citation>
    <scope>NUCLEOTIDE SEQUENCE [LARGE SCALE GENOMIC DNA]</scope>
    <source>
        <strain evidence="13 14">DSM 15349</strain>
    </source>
</reference>
<dbReference type="SFLD" id="SFLDG00002">
    <property type="entry name" value="C1.7:_P-type_atpase_like"/>
    <property type="match status" value="1"/>
</dbReference>
<feature type="transmembrane region" description="Helical" evidence="11">
    <location>
        <begin position="9"/>
        <end position="27"/>
    </location>
</feature>
<keyword evidence="5 11" id="KW-0547">Nucleotide-binding</keyword>
<evidence type="ECO:0000313" key="13">
    <source>
        <dbReference type="EMBL" id="MET3644909.1"/>
    </source>
</evidence>
<dbReference type="PANTHER" id="PTHR43079:SF1">
    <property type="entry name" value="CADMIUM_ZINC-TRANSPORTING ATPASE HMA1, CHLOROPLASTIC-RELATED"/>
    <property type="match status" value="1"/>
</dbReference>
<keyword evidence="3 11" id="KW-0812">Transmembrane</keyword>
<dbReference type="SUPFAM" id="SSF81665">
    <property type="entry name" value="Calcium ATPase, transmembrane domain M"/>
    <property type="match status" value="1"/>
</dbReference>
<proteinExistence type="inferred from homology"/>
<dbReference type="InterPro" id="IPR008250">
    <property type="entry name" value="ATPase_P-typ_transduc_dom_A_sf"/>
</dbReference>
<evidence type="ECO:0000256" key="6">
    <source>
        <dbReference type="ARBA" id="ARBA00022840"/>
    </source>
</evidence>
<keyword evidence="6 11" id="KW-0067">ATP-binding</keyword>
<keyword evidence="11" id="KW-1003">Cell membrane</keyword>
<dbReference type="InterPro" id="IPR023298">
    <property type="entry name" value="ATPase_P-typ_TM_dom_sf"/>
</dbReference>
<dbReference type="SUPFAM" id="SSF81653">
    <property type="entry name" value="Calcium ATPase, transduction domain A"/>
    <property type="match status" value="1"/>
</dbReference>
<sequence length="624" mass="66982">MISETKKSILITTTCVVLILLGLVSSLLKVSTAETILFIAAFLVGGYQSAKEGFEELFQDKHLNVDILMVLAAFGAGIIGYWLEGALLIFIFSLSSTLEVLAMAKSTEAISSLMAMTPDEARLLSEDGTVTVIPTADLKIGDRVQVLKGQSVPIDGTLLSEMALFDESMVTGEPLPAEKKAGETIIGGTINQSETIELEVLVENDNTLFSKIVNMVEEAQARNSKTTTFIDKLENGYVKGVLFLVPTFIIFTCLVLGWPLHDAFYRGMILLTVASPCALLASSTPASLSAISRAARMGMILKGGDTADNLAGLKAIVFDKTGTLTIGKPSVTALHLASEVADETLAAVVVSAENKTSHPIAQVLLDFYPEQAQVELDQLTDVTGKGFEVVFQAKIWRIGKKDFILENLSQPLAPATQQFMDEHEAKGQTLVFVSADGILQAIYALADQVRKESKQVLADLKEIGIVTIMLTGDQEKTAQVIASELGIDRVVANCLPIDKAKYIADFQKEYGLVGMVGDGINDAPALALADVGFAVATGTDIAMESADVVLVDDLTRLTFAIGLSKKMRVIVMENIVFALLVIASLIISNLFQQITLPLGVVGHEGSTILVILNGLRLLRYKNHK</sequence>
<dbReference type="PROSITE" id="PS00154">
    <property type="entry name" value="ATPASE_E1_E2"/>
    <property type="match status" value="1"/>
</dbReference>
<evidence type="ECO:0000256" key="4">
    <source>
        <dbReference type="ARBA" id="ARBA00022723"/>
    </source>
</evidence>
<evidence type="ECO:0000256" key="8">
    <source>
        <dbReference type="ARBA" id="ARBA00022967"/>
    </source>
</evidence>
<dbReference type="InterPro" id="IPR044492">
    <property type="entry name" value="P_typ_ATPase_HD_dom"/>
</dbReference>
<feature type="transmembrane region" description="Helical" evidence="11">
    <location>
        <begin position="600"/>
        <end position="618"/>
    </location>
</feature>
<dbReference type="SFLD" id="SFLDS00003">
    <property type="entry name" value="Haloacid_Dehalogenase"/>
    <property type="match status" value="1"/>
</dbReference>
<feature type="transmembrane region" description="Helical" evidence="11">
    <location>
        <begin position="241"/>
        <end position="261"/>
    </location>
</feature>
<keyword evidence="14" id="KW-1185">Reference proteome</keyword>
<evidence type="ECO:0000256" key="1">
    <source>
        <dbReference type="ARBA" id="ARBA00004141"/>
    </source>
</evidence>
<dbReference type="Pfam" id="PF00122">
    <property type="entry name" value="E1-E2_ATPase"/>
    <property type="match status" value="1"/>
</dbReference>
<evidence type="ECO:0000256" key="2">
    <source>
        <dbReference type="ARBA" id="ARBA00006024"/>
    </source>
</evidence>